<name>A0A0F9TQQ0_9ZZZZ</name>
<organism evidence="1">
    <name type="scientific">marine sediment metagenome</name>
    <dbReference type="NCBI Taxonomy" id="412755"/>
    <lineage>
        <taxon>unclassified sequences</taxon>
        <taxon>metagenomes</taxon>
        <taxon>ecological metagenomes</taxon>
    </lineage>
</organism>
<evidence type="ECO:0000313" key="1">
    <source>
        <dbReference type="EMBL" id="KKN81679.1"/>
    </source>
</evidence>
<gene>
    <name evidence="1" type="ORF">LCGC14_0315910</name>
</gene>
<reference evidence="1" key="1">
    <citation type="journal article" date="2015" name="Nature">
        <title>Complex archaea that bridge the gap between prokaryotes and eukaryotes.</title>
        <authorList>
            <person name="Spang A."/>
            <person name="Saw J.H."/>
            <person name="Jorgensen S.L."/>
            <person name="Zaremba-Niedzwiedzka K."/>
            <person name="Martijn J."/>
            <person name="Lind A.E."/>
            <person name="van Eijk R."/>
            <person name="Schleper C."/>
            <person name="Guy L."/>
            <person name="Ettema T.J."/>
        </authorList>
    </citation>
    <scope>NUCLEOTIDE SEQUENCE</scope>
</reference>
<dbReference type="EMBL" id="LAZR01000211">
    <property type="protein sequence ID" value="KKN81679.1"/>
    <property type="molecule type" value="Genomic_DNA"/>
</dbReference>
<protein>
    <submittedName>
        <fullName evidence="1">Uncharacterized protein</fullName>
    </submittedName>
</protein>
<dbReference type="AlphaFoldDB" id="A0A0F9TQQ0"/>
<proteinExistence type="predicted"/>
<accession>A0A0F9TQQ0</accession>
<comment type="caution">
    <text evidence="1">The sequence shown here is derived from an EMBL/GenBank/DDBJ whole genome shotgun (WGS) entry which is preliminary data.</text>
</comment>
<sequence>MKDEELEKLIHTWEKIMGELGPTRNMIVIIQSTLVKLYELRLRKSND</sequence>